<sequence>MAKTWQWFSDTPRDERGAQTHNACAGWLASRFAHRECECEREVRGVRHTVRGLPLLAAARASRRTAAEKSVSAGEQPREAGKPGSRVSCFCELPPLRGARSGAEAAGRGGAASASRRV</sequence>
<feature type="region of interest" description="Disordered" evidence="1">
    <location>
        <begin position="99"/>
        <end position="118"/>
    </location>
</feature>
<reference evidence="2" key="1">
    <citation type="journal article" date="2022" name="bioRxiv">
        <title>Sequencing and chromosome-scale assembly of the giantPleurodeles waltlgenome.</title>
        <authorList>
            <person name="Brown T."/>
            <person name="Elewa A."/>
            <person name="Iarovenko S."/>
            <person name="Subramanian E."/>
            <person name="Araus A.J."/>
            <person name="Petzold A."/>
            <person name="Susuki M."/>
            <person name="Suzuki K.-i.T."/>
            <person name="Hayashi T."/>
            <person name="Toyoda A."/>
            <person name="Oliveira C."/>
            <person name="Osipova E."/>
            <person name="Leigh N.D."/>
            <person name="Simon A."/>
            <person name="Yun M.H."/>
        </authorList>
    </citation>
    <scope>NUCLEOTIDE SEQUENCE</scope>
    <source>
        <strain evidence="2">20211129_DDA</strain>
        <tissue evidence="2">Liver</tissue>
    </source>
</reference>
<evidence type="ECO:0000256" key="1">
    <source>
        <dbReference type="SAM" id="MobiDB-lite"/>
    </source>
</evidence>
<proteinExistence type="predicted"/>
<feature type="region of interest" description="Disordered" evidence="1">
    <location>
        <begin position="64"/>
        <end position="87"/>
    </location>
</feature>
<keyword evidence="3" id="KW-1185">Reference proteome</keyword>
<name>A0AAV7NI71_PLEWA</name>
<accession>A0AAV7NI71</accession>
<evidence type="ECO:0000313" key="2">
    <source>
        <dbReference type="EMBL" id="KAJ1115701.1"/>
    </source>
</evidence>
<gene>
    <name evidence="2" type="ORF">NDU88_003923</name>
</gene>
<protein>
    <submittedName>
        <fullName evidence="2">Uncharacterized protein</fullName>
    </submittedName>
</protein>
<comment type="caution">
    <text evidence="2">The sequence shown here is derived from an EMBL/GenBank/DDBJ whole genome shotgun (WGS) entry which is preliminary data.</text>
</comment>
<organism evidence="2 3">
    <name type="scientific">Pleurodeles waltl</name>
    <name type="common">Iberian ribbed newt</name>
    <dbReference type="NCBI Taxonomy" id="8319"/>
    <lineage>
        <taxon>Eukaryota</taxon>
        <taxon>Metazoa</taxon>
        <taxon>Chordata</taxon>
        <taxon>Craniata</taxon>
        <taxon>Vertebrata</taxon>
        <taxon>Euteleostomi</taxon>
        <taxon>Amphibia</taxon>
        <taxon>Batrachia</taxon>
        <taxon>Caudata</taxon>
        <taxon>Salamandroidea</taxon>
        <taxon>Salamandridae</taxon>
        <taxon>Pleurodelinae</taxon>
        <taxon>Pleurodeles</taxon>
    </lineage>
</organism>
<dbReference type="Proteomes" id="UP001066276">
    <property type="component" value="Chromosome 8"/>
</dbReference>
<evidence type="ECO:0000313" key="3">
    <source>
        <dbReference type="Proteomes" id="UP001066276"/>
    </source>
</evidence>
<dbReference type="AlphaFoldDB" id="A0AAV7NI71"/>
<dbReference type="EMBL" id="JANPWB010000012">
    <property type="protein sequence ID" value="KAJ1115701.1"/>
    <property type="molecule type" value="Genomic_DNA"/>
</dbReference>